<gene>
    <name evidence="17" type="ORF">KIW84_046255</name>
</gene>
<evidence type="ECO:0000256" key="2">
    <source>
        <dbReference type="ARBA" id="ARBA00004167"/>
    </source>
</evidence>
<evidence type="ECO:0000256" key="11">
    <source>
        <dbReference type="ARBA" id="ARBA00022989"/>
    </source>
</evidence>
<dbReference type="CDD" id="cd16461">
    <property type="entry name" value="RING-H2_EL5-like"/>
    <property type="match status" value="1"/>
</dbReference>
<evidence type="ECO:0000256" key="13">
    <source>
        <dbReference type="ARBA" id="ARBA00024209"/>
    </source>
</evidence>
<comment type="catalytic activity">
    <reaction evidence="1">
        <text>S-ubiquitinyl-[E2 ubiquitin-conjugating enzyme]-L-cysteine + [acceptor protein]-L-lysine = [E2 ubiquitin-conjugating enzyme]-L-cysteine + N(6)-ubiquitinyl-[acceptor protein]-L-lysine.</text>
        <dbReference type="EC" id="2.3.2.27"/>
    </reaction>
</comment>
<dbReference type="AlphaFoldDB" id="A0A9D4XMQ5"/>
<evidence type="ECO:0000256" key="4">
    <source>
        <dbReference type="ARBA" id="ARBA00012483"/>
    </source>
</evidence>
<accession>A0A9D4XMQ5</accession>
<reference evidence="17 18" key="1">
    <citation type="journal article" date="2022" name="Nat. Genet.">
        <title>Improved pea reference genome and pan-genome highlight genomic features and evolutionary characteristics.</title>
        <authorList>
            <person name="Yang T."/>
            <person name="Liu R."/>
            <person name="Luo Y."/>
            <person name="Hu S."/>
            <person name="Wang D."/>
            <person name="Wang C."/>
            <person name="Pandey M.K."/>
            <person name="Ge S."/>
            <person name="Xu Q."/>
            <person name="Li N."/>
            <person name="Li G."/>
            <person name="Huang Y."/>
            <person name="Saxena R.K."/>
            <person name="Ji Y."/>
            <person name="Li M."/>
            <person name="Yan X."/>
            <person name="He Y."/>
            <person name="Liu Y."/>
            <person name="Wang X."/>
            <person name="Xiang C."/>
            <person name="Varshney R.K."/>
            <person name="Ding H."/>
            <person name="Gao S."/>
            <person name="Zong X."/>
        </authorList>
    </citation>
    <scope>NUCLEOTIDE SEQUENCE [LARGE SCALE GENOMIC DNA]</scope>
    <source>
        <strain evidence="17 18">cv. Zhongwan 6</strain>
    </source>
</reference>
<keyword evidence="6 15" id="KW-0812">Transmembrane</keyword>
<dbReference type="FunFam" id="3.30.40.10:FF:000187">
    <property type="entry name" value="E3 ubiquitin-protein ligase ATL6"/>
    <property type="match status" value="1"/>
</dbReference>
<organism evidence="17 18">
    <name type="scientific">Pisum sativum</name>
    <name type="common">Garden pea</name>
    <name type="synonym">Lathyrus oleraceus</name>
    <dbReference type="NCBI Taxonomy" id="3888"/>
    <lineage>
        <taxon>Eukaryota</taxon>
        <taxon>Viridiplantae</taxon>
        <taxon>Streptophyta</taxon>
        <taxon>Embryophyta</taxon>
        <taxon>Tracheophyta</taxon>
        <taxon>Spermatophyta</taxon>
        <taxon>Magnoliopsida</taxon>
        <taxon>eudicotyledons</taxon>
        <taxon>Gunneridae</taxon>
        <taxon>Pentapetalae</taxon>
        <taxon>rosids</taxon>
        <taxon>fabids</taxon>
        <taxon>Fabales</taxon>
        <taxon>Fabaceae</taxon>
        <taxon>Papilionoideae</taxon>
        <taxon>50 kb inversion clade</taxon>
        <taxon>NPAAA clade</taxon>
        <taxon>Hologalegina</taxon>
        <taxon>IRL clade</taxon>
        <taxon>Fabeae</taxon>
        <taxon>Lathyrus</taxon>
    </lineage>
</organism>
<dbReference type="Gramene" id="Psat04G0625500-T1">
    <property type="protein sequence ID" value="KAI5423192.1"/>
    <property type="gene ID" value="KIW84_046255"/>
</dbReference>
<evidence type="ECO:0000256" key="10">
    <source>
        <dbReference type="ARBA" id="ARBA00022833"/>
    </source>
</evidence>
<comment type="caution">
    <text evidence="17">The sequence shown here is derived from an EMBL/GenBank/DDBJ whole genome shotgun (WGS) entry which is preliminary data.</text>
</comment>
<keyword evidence="9" id="KW-0833">Ubl conjugation pathway</keyword>
<evidence type="ECO:0000256" key="6">
    <source>
        <dbReference type="ARBA" id="ARBA00022692"/>
    </source>
</evidence>
<comment type="similarity">
    <text evidence="13">Belongs to the RING-type zinc finger family. ATL subfamily.</text>
</comment>
<dbReference type="Pfam" id="PF13639">
    <property type="entry name" value="zf-RING_2"/>
    <property type="match status" value="1"/>
</dbReference>
<keyword evidence="12 15" id="KW-0472">Membrane</keyword>
<evidence type="ECO:0000256" key="7">
    <source>
        <dbReference type="ARBA" id="ARBA00022723"/>
    </source>
</evidence>
<dbReference type="SUPFAM" id="SSF57850">
    <property type="entry name" value="RING/U-box"/>
    <property type="match status" value="1"/>
</dbReference>
<feature type="transmembrane region" description="Helical" evidence="15">
    <location>
        <begin position="81"/>
        <end position="102"/>
    </location>
</feature>
<dbReference type="PANTHER" id="PTHR45768:SF16">
    <property type="entry name" value="E3 UBIQUITIN-PROTEIN LIGASE ATL4"/>
    <property type="match status" value="1"/>
</dbReference>
<dbReference type="EC" id="2.3.2.27" evidence="4"/>
<evidence type="ECO:0000256" key="8">
    <source>
        <dbReference type="ARBA" id="ARBA00022771"/>
    </source>
</evidence>
<evidence type="ECO:0000313" key="18">
    <source>
        <dbReference type="Proteomes" id="UP001058974"/>
    </source>
</evidence>
<comment type="subcellular location">
    <subcellularLocation>
        <location evidence="2">Membrane</location>
        <topology evidence="2">Single-pass membrane protein</topology>
    </subcellularLocation>
</comment>
<evidence type="ECO:0000259" key="16">
    <source>
        <dbReference type="PROSITE" id="PS50089"/>
    </source>
</evidence>
<evidence type="ECO:0000256" key="15">
    <source>
        <dbReference type="SAM" id="Phobius"/>
    </source>
</evidence>
<evidence type="ECO:0000313" key="17">
    <source>
        <dbReference type="EMBL" id="KAI5423192.1"/>
    </source>
</evidence>
<protein>
    <recommendedName>
        <fullName evidence="4">RING-type E3 ubiquitin transferase</fullName>
        <ecNumber evidence="4">2.3.2.27</ecNumber>
    </recommendedName>
</protein>
<dbReference type="PROSITE" id="PS50089">
    <property type="entry name" value="ZF_RING_2"/>
    <property type="match status" value="1"/>
</dbReference>
<dbReference type="GO" id="GO:0008270">
    <property type="term" value="F:zinc ion binding"/>
    <property type="evidence" value="ECO:0007669"/>
    <property type="project" value="UniProtKB-KW"/>
</dbReference>
<dbReference type="Proteomes" id="UP001058974">
    <property type="component" value="Chromosome 4"/>
</dbReference>
<dbReference type="InterPro" id="IPR001841">
    <property type="entry name" value="Znf_RING"/>
</dbReference>
<evidence type="ECO:0000256" key="9">
    <source>
        <dbReference type="ARBA" id="ARBA00022786"/>
    </source>
</evidence>
<evidence type="ECO:0000256" key="3">
    <source>
        <dbReference type="ARBA" id="ARBA00004906"/>
    </source>
</evidence>
<dbReference type="GO" id="GO:0016020">
    <property type="term" value="C:membrane"/>
    <property type="evidence" value="ECO:0007669"/>
    <property type="project" value="UniProtKB-SubCell"/>
</dbReference>
<dbReference type="GO" id="GO:0016567">
    <property type="term" value="P:protein ubiquitination"/>
    <property type="evidence" value="ECO:0007669"/>
    <property type="project" value="TreeGrafter"/>
</dbReference>
<dbReference type="EMBL" id="JAMSHJ010000004">
    <property type="protein sequence ID" value="KAI5423192.1"/>
    <property type="molecule type" value="Genomic_DNA"/>
</dbReference>
<dbReference type="SMART" id="SM00184">
    <property type="entry name" value="RING"/>
    <property type="match status" value="1"/>
</dbReference>
<evidence type="ECO:0000256" key="12">
    <source>
        <dbReference type="ARBA" id="ARBA00023136"/>
    </source>
</evidence>
<keyword evidence="7" id="KW-0479">Metal-binding</keyword>
<evidence type="ECO:0000256" key="5">
    <source>
        <dbReference type="ARBA" id="ARBA00022679"/>
    </source>
</evidence>
<keyword evidence="10" id="KW-0862">Zinc</keyword>
<keyword evidence="18" id="KW-1185">Reference proteome</keyword>
<dbReference type="PANTHER" id="PTHR45768">
    <property type="entry name" value="E3 UBIQUITIN-PROTEIN LIGASE RNF13-LIKE"/>
    <property type="match status" value="1"/>
</dbReference>
<sequence length="370" mass="40609">MKWYLLNQNLSHSTRTITWSAHKSSNTILNVDDSSLDNLGVSGFSGLIQNANGAWVHSFADTVTPPSPSRSSSLQNISPSILIIVTVLAITVIVSLAICFLLRHLNCNCLRRVSADPYPVIIVSPPSRRISPEIPPSVIDSLPLFPYSSISRRSSTVTAADCAVCLSKFRNSDLLRSLPLCCHAFHAECIDTWLRSNLSCPLCRSSIFPSDSDLAKILPSTSSDSFRIEIGNVSRRGTNAESVGDARSYSIGSFEYYVEEMSEVSVTQDHRRSISDQKDIHIPVPENPSMLHETLETVGGNAGSGYWLKEYMDRLSASISSRTASFRSSGRFFSGGGGSSRRIEPVEYDVDGNRIGEEITEMFRWLSSGV</sequence>
<name>A0A9D4XMQ5_PEA</name>
<keyword evidence="5" id="KW-0808">Transferase</keyword>
<evidence type="ECO:0000256" key="1">
    <source>
        <dbReference type="ARBA" id="ARBA00000900"/>
    </source>
</evidence>
<comment type="pathway">
    <text evidence="3">Protein modification; protein ubiquitination.</text>
</comment>
<dbReference type="Gene3D" id="3.30.40.10">
    <property type="entry name" value="Zinc/RING finger domain, C3HC4 (zinc finger)"/>
    <property type="match status" value="1"/>
</dbReference>
<proteinExistence type="inferred from homology"/>
<dbReference type="GO" id="GO:0061630">
    <property type="term" value="F:ubiquitin protein ligase activity"/>
    <property type="evidence" value="ECO:0007669"/>
    <property type="project" value="UniProtKB-EC"/>
</dbReference>
<keyword evidence="11 15" id="KW-1133">Transmembrane helix</keyword>
<keyword evidence="8 14" id="KW-0863">Zinc-finger</keyword>
<feature type="domain" description="RING-type" evidence="16">
    <location>
        <begin position="162"/>
        <end position="204"/>
    </location>
</feature>
<evidence type="ECO:0000256" key="14">
    <source>
        <dbReference type="PROSITE-ProRule" id="PRU00175"/>
    </source>
</evidence>
<dbReference type="InterPro" id="IPR013083">
    <property type="entry name" value="Znf_RING/FYVE/PHD"/>
</dbReference>